<dbReference type="CDD" id="cd00293">
    <property type="entry name" value="USP-like"/>
    <property type="match status" value="1"/>
</dbReference>
<name>A0A9Q4FY83_SALAG</name>
<dbReference type="EMBL" id="JABXYM010000001">
    <property type="protein sequence ID" value="MCR6095867.1"/>
    <property type="molecule type" value="Genomic_DNA"/>
</dbReference>
<dbReference type="InterPro" id="IPR006015">
    <property type="entry name" value="Universal_stress_UspA"/>
</dbReference>
<dbReference type="Gene3D" id="3.40.50.620">
    <property type="entry name" value="HUPs"/>
    <property type="match status" value="1"/>
</dbReference>
<dbReference type="InterPro" id="IPR014729">
    <property type="entry name" value="Rossmann-like_a/b/a_fold"/>
</dbReference>
<keyword evidence="4" id="KW-1185">Reference proteome</keyword>
<comment type="similarity">
    <text evidence="1">Belongs to the universal stress protein A family.</text>
</comment>
<proteinExistence type="inferred from homology"/>
<dbReference type="SUPFAM" id="SSF52402">
    <property type="entry name" value="Adenine nucleotide alpha hydrolases-like"/>
    <property type="match status" value="1"/>
</dbReference>
<evidence type="ECO:0000256" key="1">
    <source>
        <dbReference type="ARBA" id="ARBA00008791"/>
    </source>
</evidence>
<dbReference type="PANTHER" id="PTHR46268">
    <property type="entry name" value="STRESS RESPONSE PROTEIN NHAX"/>
    <property type="match status" value="1"/>
</dbReference>
<evidence type="ECO:0000313" key="3">
    <source>
        <dbReference type="EMBL" id="MCR6095867.1"/>
    </source>
</evidence>
<accession>A0A9Q4FY83</accession>
<dbReference type="PANTHER" id="PTHR46268:SF6">
    <property type="entry name" value="UNIVERSAL STRESS PROTEIN UP12"/>
    <property type="match status" value="1"/>
</dbReference>
<gene>
    <name evidence="3" type="ORF">HXA33_04860</name>
</gene>
<dbReference type="AlphaFoldDB" id="A0A9Q4FY83"/>
<comment type="caution">
    <text evidence="3">The sequence shown here is derived from an EMBL/GenBank/DDBJ whole genome shotgun (WGS) entry which is preliminary data.</text>
</comment>
<dbReference type="RefSeq" id="WP_257820611.1">
    <property type="nucleotide sequence ID" value="NZ_JABXYM010000001.1"/>
</dbReference>
<feature type="domain" description="UspA" evidence="2">
    <location>
        <begin position="2"/>
        <end position="137"/>
    </location>
</feature>
<sequence length="144" mass="15685">MIIVPIDGSSHSLKALDYAISMANHYEASLLLLNVQREKESTLSFENTDKQSEIDSLMKEGHDQLQEAIAFVADKVPYETKVRIGVPTIEIAKEAKEKEAISIVMGSRGNGPVISAILGSVSYGVLHLAPCPVTVVPDHTYKHV</sequence>
<evidence type="ECO:0000313" key="4">
    <source>
        <dbReference type="Proteomes" id="UP001057753"/>
    </source>
</evidence>
<dbReference type="PRINTS" id="PR01438">
    <property type="entry name" value="UNVRSLSTRESS"/>
</dbReference>
<dbReference type="Pfam" id="PF00582">
    <property type="entry name" value="Usp"/>
    <property type="match status" value="1"/>
</dbReference>
<dbReference type="InterPro" id="IPR006016">
    <property type="entry name" value="UspA"/>
</dbReference>
<protein>
    <submittedName>
        <fullName evidence="3">Universal stress protein</fullName>
    </submittedName>
</protein>
<evidence type="ECO:0000259" key="2">
    <source>
        <dbReference type="Pfam" id="PF00582"/>
    </source>
</evidence>
<organism evidence="3 4">
    <name type="scientific">Salipaludibacillus agaradhaerens</name>
    <name type="common">Bacillus agaradhaerens</name>
    <dbReference type="NCBI Taxonomy" id="76935"/>
    <lineage>
        <taxon>Bacteria</taxon>
        <taxon>Bacillati</taxon>
        <taxon>Bacillota</taxon>
        <taxon>Bacilli</taxon>
        <taxon>Bacillales</taxon>
        <taxon>Bacillaceae</taxon>
    </lineage>
</organism>
<dbReference type="Proteomes" id="UP001057753">
    <property type="component" value="Unassembled WGS sequence"/>
</dbReference>
<reference evidence="3" key="1">
    <citation type="submission" date="2020-06" db="EMBL/GenBank/DDBJ databases">
        <title>Insight into the genomes of haloalkaliphilic bacilli from Kenyan soda lakes.</title>
        <authorList>
            <person name="Mwirichia R."/>
            <person name="Villamizar G.C."/>
            <person name="Poehlein A."/>
            <person name="Mugweru J."/>
            <person name="Kipnyargis A."/>
            <person name="Kiplimo D."/>
            <person name="Orwa P."/>
            <person name="Daniel R."/>
        </authorList>
    </citation>
    <scope>NUCLEOTIDE SEQUENCE</scope>
    <source>
        <strain evidence="3">B1096_S55</strain>
    </source>
</reference>